<name>A0A972GQT2_9BACL</name>
<gene>
    <name evidence="1" type="ORF">GC093_05650</name>
</gene>
<evidence type="ECO:0000313" key="2">
    <source>
        <dbReference type="Proteomes" id="UP000641588"/>
    </source>
</evidence>
<protein>
    <submittedName>
        <fullName evidence="1">Uncharacterized protein</fullName>
    </submittedName>
</protein>
<dbReference type="EMBL" id="WHOD01000020">
    <property type="protein sequence ID" value="NOU92714.1"/>
    <property type="molecule type" value="Genomic_DNA"/>
</dbReference>
<comment type="caution">
    <text evidence="1">The sequence shown here is derived from an EMBL/GenBank/DDBJ whole genome shotgun (WGS) entry which is preliminary data.</text>
</comment>
<dbReference type="Proteomes" id="UP000641588">
    <property type="component" value="Unassembled WGS sequence"/>
</dbReference>
<evidence type="ECO:0000313" key="1">
    <source>
        <dbReference type="EMBL" id="NOU92714.1"/>
    </source>
</evidence>
<reference evidence="1" key="1">
    <citation type="submission" date="2019-10" db="EMBL/GenBank/DDBJ databases">
        <title>Description of Paenibacillus glebae sp. nov.</title>
        <authorList>
            <person name="Carlier A."/>
            <person name="Qi S."/>
        </authorList>
    </citation>
    <scope>NUCLEOTIDE SEQUENCE</scope>
    <source>
        <strain evidence="1">LMG 31456</strain>
    </source>
</reference>
<organism evidence="1 2">
    <name type="scientific">Paenibacillus foliorum</name>
    <dbReference type="NCBI Taxonomy" id="2654974"/>
    <lineage>
        <taxon>Bacteria</taxon>
        <taxon>Bacillati</taxon>
        <taxon>Bacillota</taxon>
        <taxon>Bacilli</taxon>
        <taxon>Bacillales</taxon>
        <taxon>Paenibacillaceae</taxon>
        <taxon>Paenibacillus</taxon>
    </lineage>
</organism>
<dbReference type="AlphaFoldDB" id="A0A972GQT2"/>
<keyword evidence="2" id="KW-1185">Reference proteome</keyword>
<accession>A0A972GQT2</accession>
<dbReference type="RefSeq" id="WP_171650858.1">
    <property type="nucleotide sequence ID" value="NZ_WHOD01000020.1"/>
</dbReference>
<sequence length="59" mass="6937">MERITELLVPFKEIKQQLGELDTLFVSFYEWLAGQYDPASGGFYYARSSYDMDNFILDN</sequence>
<proteinExistence type="predicted"/>